<dbReference type="InterPro" id="IPR006076">
    <property type="entry name" value="FAD-dep_OxRdtase"/>
</dbReference>
<dbReference type="PANTHER" id="PTHR43104">
    <property type="entry name" value="L-2-HYDROXYGLUTARATE DEHYDROGENASE, MITOCHONDRIAL"/>
    <property type="match status" value="1"/>
</dbReference>
<evidence type="ECO:0000256" key="5">
    <source>
        <dbReference type="ARBA" id="ARBA00037941"/>
    </source>
</evidence>
<evidence type="ECO:0000256" key="2">
    <source>
        <dbReference type="ARBA" id="ARBA00022630"/>
    </source>
</evidence>
<organism evidence="7 8">
    <name type="scientific">Methylocystis borbori</name>
    <dbReference type="NCBI Taxonomy" id="3118750"/>
    <lineage>
        <taxon>Bacteria</taxon>
        <taxon>Pseudomonadati</taxon>
        <taxon>Pseudomonadota</taxon>
        <taxon>Alphaproteobacteria</taxon>
        <taxon>Hyphomicrobiales</taxon>
        <taxon>Methylocystaceae</taxon>
        <taxon>Methylocystis</taxon>
    </lineage>
</organism>
<comment type="cofactor">
    <cofactor evidence="1">
        <name>FAD</name>
        <dbReference type="ChEBI" id="CHEBI:57692"/>
    </cofactor>
</comment>
<evidence type="ECO:0000259" key="6">
    <source>
        <dbReference type="Pfam" id="PF01266"/>
    </source>
</evidence>
<keyword evidence="3" id="KW-0274">FAD</keyword>
<dbReference type="InterPro" id="IPR036188">
    <property type="entry name" value="FAD/NAD-bd_sf"/>
</dbReference>
<dbReference type="Gene3D" id="3.50.50.60">
    <property type="entry name" value="FAD/NAD(P)-binding domain"/>
    <property type="match status" value="1"/>
</dbReference>
<dbReference type="RefSeq" id="WP_332081725.1">
    <property type="nucleotide sequence ID" value="NZ_JAZHYN010000022.1"/>
</dbReference>
<sequence>MAEADCIVIGAGVVGLAAARELARAGRDVIVIEAENAIGTGISARNSEVIHAGIYYPTGLVKTRLCVEGKELLYAFCQDFHVPHRRCGKLIVATSESEIPKLEAIKAQADANGVHDLAWLRREEAIDLEPALSCVKALLSPSTGIVDSHALMLALRGDAEAHGATIALDTPVVSGRVAGKGILLETGGHAPMSIVARTVVNAAALGAQALARNIAGMPPALIPPLHLAKGNYFSLTTRSPFSRLIYPMPAAGGLGVHLTLDLAGRARFGPDVEWIDRIDYRVDAGRAPHFYSAIREYWPGLPDGALAPDYCGVRPKIERPGGSTTDFVIQDETQHGVAGLINLFGIESPGLTSSLAIGKLVERLARQRPDL</sequence>
<dbReference type="Gene3D" id="3.30.9.10">
    <property type="entry name" value="D-Amino Acid Oxidase, subunit A, domain 2"/>
    <property type="match status" value="1"/>
</dbReference>
<dbReference type="Pfam" id="PF01266">
    <property type="entry name" value="DAO"/>
    <property type="match status" value="1"/>
</dbReference>
<comment type="caution">
    <text evidence="7">The sequence shown here is derived from an EMBL/GenBank/DDBJ whole genome shotgun (WGS) entry which is preliminary data.</text>
</comment>
<evidence type="ECO:0000313" key="7">
    <source>
        <dbReference type="EMBL" id="MEF3366703.1"/>
    </source>
</evidence>
<protein>
    <submittedName>
        <fullName evidence="7">NAD(P)/FAD-dependent oxidoreductase</fullName>
    </submittedName>
</protein>
<proteinExistence type="inferred from homology"/>
<gene>
    <name evidence="7" type="ORF">V3H18_09175</name>
</gene>
<keyword evidence="2" id="KW-0285">Flavoprotein</keyword>
<keyword evidence="8" id="KW-1185">Reference proteome</keyword>
<evidence type="ECO:0000313" key="8">
    <source>
        <dbReference type="Proteomes" id="UP001350748"/>
    </source>
</evidence>
<evidence type="ECO:0000256" key="3">
    <source>
        <dbReference type="ARBA" id="ARBA00022827"/>
    </source>
</evidence>
<keyword evidence="4" id="KW-0560">Oxidoreductase</keyword>
<reference evidence="7 8" key="1">
    <citation type="submission" date="2024-02" db="EMBL/GenBank/DDBJ databases">
        <authorList>
            <person name="Grouzdev D."/>
        </authorList>
    </citation>
    <scope>NUCLEOTIDE SEQUENCE [LARGE SCALE GENOMIC DNA]</scope>
    <source>
        <strain evidence="7 8">9N</strain>
    </source>
</reference>
<accession>A0ABU7XH42</accession>
<feature type="domain" description="FAD dependent oxidoreductase" evidence="6">
    <location>
        <begin position="5"/>
        <end position="362"/>
    </location>
</feature>
<dbReference type="Proteomes" id="UP001350748">
    <property type="component" value="Unassembled WGS sequence"/>
</dbReference>
<comment type="similarity">
    <text evidence="5">Belongs to the L2HGDH family.</text>
</comment>
<dbReference type="SUPFAM" id="SSF51905">
    <property type="entry name" value="FAD/NAD(P)-binding domain"/>
    <property type="match status" value="1"/>
</dbReference>
<name>A0ABU7XH42_9HYPH</name>
<evidence type="ECO:0000256" key="1">
    <source>
        <dbReference type="ARBA" id="ARBA00001974"/>
    </source>
</evidence>
<dbReference type="EMBL" id="JAZHYN010000022">
    <property type="protein sequence ID" value="MEF3366703.1"/>
    <property type="molecule type" value="Genomic_DNA"/>
</dbReference>
<evidence type="ECO:0000256" key="4">
    <source>
        <dbReference type="ARBA" id="ARBA00023002"/>
    </source>
</evidence>
<dbReference type="PANTHER" id="PTHR43104:SF4">
    <property type="entry name" value="L-2-HYDROXYGLUTARATE DEHYDROGENASE, MITOCHONDRIAL"/>
    <property type="match status" value="1"/>
</dbReference>